<dbReference type="AlphaFoldDB" id="A0A1M5FLR1"/>
<accession>A0A1M5FLR1</accession>
<feature type="chain" id="PRO_5039231380" evidence="1">
    <location>
        <begin position="32"/>
        <end position="368"/>
    </location>
</feature>
<gene>
    <name evidence="2" type="ORF">SAMN05444320_105486</name>
</gene>
<dbReference type="Proteomes" id="UP000184501">
    <property type="component" value="Unassembled WGS sequence"/>
</dbReference>
<organism evidence="2 3">
    <name type="scientific">Streptoalloteichus hindustanus</name>
    <dbReference type="NCBI Taxonomy" id="2017"/>
    <lineage>
        <taxon>Bacteria</taxon>
        <taxon>Bacillati</taxon>
        <taxon>Actinomycetota</taxon>
        <taxon>Actinomycetes</taxon>
        <taxon>Pseudonocardiales</taxon>
        <taxon>Pseudonocardiaceae</taxon>
        <taxon>Streptoalloteichus</taxon>
    </lineage>
</organism>
<dbReference type="EMBL" id="FQVN01000005">
    <property type="protein sequence ID" value="SHF92121.1"/>
    <property type="molecule type" value="Genomic_DNA"/>
</dbReference>
<protein>
    <submittedName>
        <fullName evidence="2">Uncharacterized protein</fullName>
    </submittedName>
</protein>
<evidence type="ECO:0000313" key="2">
    <source>
        <dbReference type="EMBL" id="SHF92121.1"/>
    </source>
</evidence>
<proteinExistence type="predicted"/>
<keyword evidence="1" id="KW-0732">Signal</keyword>
<evidence type="ECO:0000256" key="1">
    <source>
        <dbReference type="SAM" id="SignalP"/>
    </source>
</evidence>
<reference evidence="2 3" key="1">
    <citation type="submission" date="2016-11" db="EMBL/GenBank/DDBJ databases">
        <authorList>
            <person name="Jaros S."/>
            <person name="Januszkiewicz K."/>
            <person name="Wedrychowicz H."/>
        </authorList>
    </citation>
    <scope>NUCLEOTIDE SEQUENCE [LARGE SCALE GENOMIC DNA]</scope>
    <source>
        <strain evidence="2 3">DSM 44523</strain>
    </source>
</reference>
<sequence>MRMSTPLVRTGAVLATAAAFVLGGLAPTAPAPVAEAASAEVADGWKTYQLKTPNARYDSIYAAGSEAWIVGTVNPYPTHSTVVQHFDGKTWSPMTVPHVGYGMVITGTSASNLWIGGSSDATNATAHFDGRQWTTYPVPDQWTVVQMLAVAPNNVWAVTQTPSDSPVYHGQRLIHFDGRSWSLVTPPQVAGYTEPDIEISGSGAGDVWVNYSDRNGKKNTLLRASGTTFTVLPSPGYGVKVVPLSANDAWARGPVVASNGNGDSKSNALHWDGRSWKTVDDGQKWTTYEPRVVANGTVWANKTEYYSGYGKVTLVRWVGGRWQTVPGMSGIGSDSVLQYVAPTPKSSPWALMAQGREKNRQDVRVYTG</sequence>
<evidence type="ECO:0000313" key="3">
    <source>
        <dbReference type="Proteomes" id="UP000184501"/>
    </source>
</evidence>
<name>A0A1M5FLR1_STRHI</name>
<feature type="signal peptide" evidence="1">
    <location>
        <begin position="1"/>
        <end position="31"/>
    </location>
</feature>
<keyword evidence="3" id="KW-1185">Reference proteome</keyword>
<dbReference type="STRING" id="2017.SAMN05444320_105486"/>